<feature type="domain" description="USP" evidence="2">
    <location>
        <begin position="82"/>
        <end position="189"/>
    </location>
</feature>
<dbReference type="EMBL" id="LAVV01007755">
    <property type="protein sequence ID" value="KNZ54868.1"/>
    <property type="molecule type" value="Genomic_DNA"/>
</dbReference>
<protein>
    <submittedName>
        <fullName evidence="3">Ubiquitin carboxyl-terminal hydrolase</fullName>
    </submittedName>
</protein>
<dbReference type="Proteomes" id="UP000037035">
    <property type="component" value="Unassembled WGS sequence"/>
</dbReference>
<keyword evidence="3" id="KW-0378">Hydrolase</keyword>
<dbReference type="InterPro" id="IPR050164">
    <property type="entry name" value="Peptidase_C19"/>
</dbReference>
<evidence type="ECO:0000313" key="4">
    <source>
        <dbReference type="Proteomes" id="UP000037035"/>
    </source>
</evidence>
<dbReference type="Gene3D" id="3.90.70.10">
    <property type="entry name" value="Cysteine proteinases"/>
    <property type="match status" value="1"/>
</dbReference>
<evidence type="ECO:0000313" key="3">
    <source>
        <dbReference type="EMBL" id="KNZ54868.1"/>
    </source>
</evidence>
<dbReference type="PROSITE" id="PS50235">
    <property type="entry name" value="USP_3"/>
    <property type="match status" value="1"/>
</dbReference>
<reference evidence="3 4" key="1">
    <citation type="submission" date="2015-08" db="EMBL/GenBank/DDBJ databases">
        <title>Next Generation Sequencing and Analysis of the Genome of Puccinia sorghi L Schw, the Causal Agent of Maize Common Rust.</title>
        <authorList>
            <person name="Rochi L."/>
            <person name="Burguener G."/>
            <person name="Darino M."/>
            <person name="Turjanski A."/>
            <person name="Kreff E."/>
            <person name="Dieguez M.J."/>
            <person name="Sacco F."/>
        </authorList>
    </citation>
    <scope>NUCLEOTIDE SEQUENCE [LARGE SCALE GENOMIC DNA]</scope>
    <source>
        <strain evidence="3 4">RO10H11247</strain>
    </source>
</reference>
<evidence type="ECO:0000259" key="2">
    <source>
        <dbReference type="PROSITE" id="PS50235"/>
    </source>
</evidence>
<dbReference type="OrthoDB" id="289038at2759"/>
<keyword evidence="1" id="KW-0732">Signal</keyword>
<keyword evidence="4" id="KW-1185">Reference proteome</keyword>
<dbReference type="PANTHER" id="PTHR24006:SF937">
    <property type="entry name" value="UBIQUITIN CARBOXYL-TERMINAL HYDROLASE"/>
    <property type="match status" value="1"/>
</dbReference>
<dbReference type="Pfam" id="PF00443">
    <property type="entry name" value="UCH"/>
    <property type="match status" value="1"/>
</dbReference>
<dbReference type="InterPro" id="IPR001394">
    <property type="entry name" value="Peptidase_C19_UCH"/>
</dbReference>
<evidence type="ECO:0000256" key="1">
    <source>
        <dbReference type="SAM" id="SignalP"/>
    </source>
</evidence>
<organism evidence="3 4">
    <name type="scientific">Puccinia sorghi</name>
    <dbReference type="NCBI Taxonomy" id="27349"/>
    <lineage>
        <taxon>Eukaryota</taxon>
        <taxon>Fungi</taxon>
        <taxon>Dikarya</taxon>
        <taxon>Basidiomycota</taxon>
        <taxon>Pucciniomycotina</taxon>
        <taxon>Pucciniomycetes</taxon>
        <taxon>Pucciniales</taxon>
        <taxon>Pucciniaceae</taxon>
        <taxon>Puccinia</taxon>
    </lineage>
</organism>
<dbReference type="AlphaFoldDB" id="A0A0L6V287"/>
<dbReference type="GO" id="GO:0004843">
    <property type="term" value="F:cysteine-type deubiquitinase activity"/>
    <property type="evidence" value="ECO:0007669"/>
    <property type="project" value="InterPro"/>
</dbReference>
<feature type="signal peptide" evidence="1">
    <location>
        <begin position="1"/>
        <end position="15"/>
    </location>
</feature>
<proteinExistence type="predicted"/>
<dbReference type="PROSITE" id="PS00972">
    <property type="entry name" value="USP_1"/>
    <property type="match status" value="1"/>
</dbReference>
<accession>A0A0L6V287</accession>
<sequence length="189" mass="21175">MPYATALTLLHKIFTGLDLVCRELFCLVCGAILLPDDHELKLLSRRLFPGIKRAFAPGCLARTTTGESECVLTQKNSGTAARGFRNLGNTCYMNVVLQILLRIPELQTYLLTDHHNRLKHRPTEDQPYCCCCVCELVDFLQHYSSLARSPSSESISPIGFLFALWANSQDGDEFAGYRESDAHECLLAF</sequence>
<comment type="caution">
    <text evidence="3">The sequence shown here is derived from an EMBL/GenBank/DDBJ whole genome shotgun (WGS) entry which is preliminary data.</text>
</comment>
<gene>
    <name evidence="3" type="ORF">VP01_2828g2</name>
</gene>
<dbReference type="InterPro" id="IPR018200">
    <property type="entry name" value="USP_CS"/>
</dbReference>
<dbReference type="InterPro" id="IPR028889">
    <property type="entry name" value="USP"/>
</dbReference>
<dbReference type="PANTHER" id="PTHR24006">
    <property type="entry name" value="UBIQUITIN CARBOXYL-TERMINAL HYDROLASE"/>
    <property type="match status" value="1"/>
</dbReference>
<name>A0A0L6V287_9BASI</name>
<dbReference type="InterPro" id="IPR038765">
    <property type="entry name" value="Papain-like_cys_pep_sf"/>
</dbReference>
<dbReference type="GO" id="GO:0016579">
    <property type="term" value="P:protein deubiquitination"/>
    <property type="evidence" value="ECO:0007669"/>
    <property type="project" value="InterPro"/>
</dbReference>
<dbReference type="GO" id="GO:0005829">
    <property type="term" value="C:cytosol"/>
    <property type="evidence" value="ECO:0007669"/>
    <property type="project" value="TreeGrafter"/>
</dbReference>
<dbReference type="STRING" id="27349.A0A0L6V287"/>
<dbReference type="SUPFAM" id="SSF54001">
    <property type="entry name" value="Cysteine proteinases"/>
    <property type="match status" value="1"/>
</dbReference>
<dbReference type="GO" id="GO:0005634">
    <property type="term" value="C:nucleus"/>
    <property type="evidence" value="ECO:0007669"/>
    <property type="project" value="TreeGrafter"/>
</dbReference>
<feature type="chain" id="PRO_5012542773" evidence="1">
    <location>
        <begin position="16"/>
        <end position="189"/>
    </location>
</feature>
<dbReference type="VEuPathDB" id="FungiDB:VP01_2828g2"/>